<dbReference type="HOGENOM" id="CLU_091250_1_0_9"/>
<name>A0A089L896_PAEBO</name>
<keyword evidence="1" id="KW-0723">Serine/threonine-protein kinase</keyword>
<dbReference type="AlphaFoldDB" id="A0A089L896"/>
<keyword evidence="2" id="KW-1185">Reference proteome</keyword>
<dbReference type="InterPro" id="IPR011009">
    <property type="entry name" value="Kinase-like_dom_sf"/>
</dbReference>
<dbReference type="InterPro" id="IPR052396">
    <property type="entry name" value="Meiotic_Drive_Suppr_Kinase"/>
</dbReference>
<dbReference type="GO" id="GO:0004674">
    <property type="term" value="F:protein serine/threonine kinase activity"/>
    <property type="evidence" value="ECO:0007669"/>
    <property type="project" value="UniProtKB-KW"/>
</dbReference>
<reference evidence="1" key="1">
    <citation type="submission" date="2014-08" db="EMBL/GenBank/DDBJ databases">
        <title>Comparative genomics of the Paenibacillus odorifer group.</title>
        <authorList>
            <person name="den Bakker H.C."/>
            <person name="Tsai Y.-C.Y.-C."/>
            <person name="Martin N."/>
            <person name="Korlach J."/>
            <person name="Wiedmann M."/>
        </authorList>
    </citation>
    <scope>NUCLEOTIDE SEQUENCE [LARGE SCALE GENOMIC DNA]</scope>
    <source>
        <strain evidence="1">DSM 13188</strain>
    </source>
</reference>
<dbReference type="Gene3D" id="1.10.510.10">
    <property type="entry name" value="Transferase(Phosphotransferase) domain 1"/>
    <property type="match status" value="1"/>
</dbReference>
<evidence type="ECO:0000313" key="1">
    <source>
        <dbReference type="EMBL" id="AIQ57012.1"/>
    </source>
</evidence>
<dbReference type="OrthoDB" id="529320at2"/>
<dbReference type="RefSeq" id="WP_042211271.1">
    <property type="nucleotide sequence ID" value="NZ_CP009285.1"/>
</dbReference>
<organism evidence="1 2">
    <name type="scientific">Paenibacillus borealis</name>
    <dbReference type="NCBI Taxonomy" id="160799"/>
    <lineage>
        <taxon>Bacteria</taxon>
        <taxon>Bacillati</taxon>
        <taxon>Bacillota</taxon>
        <taxon>Bacilli</taxon>
        <taxon>Bacillales</taxon>
        <taxon>Paenibacillaceae</taxon>
        <taxon>Paenibacillus</taxon>
    </lineage>
</organism>
<evidence type="ECO:0000313" key="2">
    <source>
        <dbReference type="Proteomes" id="UP000029518"/>
    </source>
</evidence>
<keyword evidence="1" id="KW-0418">Kinase</keyword>
<dbReference type="KEGG" id="pbd:PBOR_08780"/>
<sequence>MEKLIERIKGELLAKATIESIDPLEPVKVRSVPKPWKVLGTGNYAAVFYHPEAPDYAVKVYAPGRPGLAEEAEVYRRLGRHPAFSECYYSGPDFLILKRLQGVTFYDSMKRGILITGQAVEDIDNALDYARSRGLHPHDVHAKNVMIQDGRGLIVDISDFLKEEDCSMWEDYKKAYYHLYQPVASRWMFPVPRPILETVRKGYRLWRRLKQ</sequence>
<dbReference type="Proteomes" id="UP000029518">
    <property type="component" value="Chromosome"/>
</dbReference>
<gene>
    <name evidence="1" type="ORF">PBOR_08780</name>
</gene>
<accession>A0A089L896</accession>
<dbReference type="SUPFAM" id="SSF56112">
    <property type="entry name" value="Protein kinase-like (PK-like)"/>
    <property type="match status" value="1"/>
</dbReference>
<dbReference type="PANTHER" id="PTHR37171:SF1">
    <property type="entry name" value="SERINE_THREONINE-PROTEIN KINASE YRZF-RELATED"/>
    <property type="match status" value="1"/>
</dbReference>
<protein>
    <submittedName>
        <fullName evidence="1">Serine/threonine protein kinase</fullName>
    </submittedName>
</protein>
<dbReference type="PANTHER" id="PTHR37171">
    <property type="entry name" value="SERINE/THREONINE-PROTEIN KINASE YRZF-RELATED"/>
    <property type="match status" value="1"/>
</dbReference>
<keyword evidence="1" id="KW-0808">Transferase</keyword>
<proteinExistence type="predicted"/>
<dbReference type="EMBL" id="CP009285">
    <property type="protein sequence ID" value="AIQ57012.1"/>
    <property type="molecule type" value="Genomic_DNA"/>
</dbReference>